<dbReference type="SMART" id="SM00647">
    <property type="entry name" value="IBR"/>
    <property type="match status" value="2"/>
</dbReference>
<dbReference type="Pfam" id="PF26200">
    <property type="entry name" value="Rcat_RNF216"/>
    <property type="match status" value="1"/>
</dbReference>
<reference evidence="10 11" key="1">
    <citation type="submission" date="2024-01" db="EMBL/GenBank/DDBJ databases">
        <title>Comparative genomics of Cryptococcus and Kwoniella reveals pathogenesis evolution and contrasting modes of karyotype evolution via chromosome fusion or intercentromeric recombination.</title>
        <authorList>
            <person name="Coelho M.A."/>
            <person name="David-Palma M."/>
            <person name="Shea T."/>
            <person name="Bowers K."/>
            <person name="McGinley-Smith S."/>
            <person name="Mohammad A.W."/>
            <person name="Gnirke A."/>
            <person name="Yurkov A.M."/>
            <person name="Nowrousian M."/>
            <person name="Sun S."/>
            <person name="Cuomo C.A."/>
            <person name="Heitman J."/>
        </authorList>
    </citation>
    <scope>NUCLEOTIDE SEQUENCE [LARGE SCALE GENOMIC DNA]</scope>
    <source>
        <strain evidence="10 11">CBS 6074</strain>
    </source>
</reference>
<feature type="domain" description="RING-type" evidence="9">
    <location>
        <begin position="363"/>
        <end position="579"/>
    </location>
</feature>
<feature type="region of interest" description="Disordered" evidence="8">
    <location>
        <begin position="206"/>
        <end position="229"/>
    </location>
</feature>
<gene>
    <name evidence="10" type="ORF">L201_002491</name>
</gene>
<dbReference type="InterPro" id="IPR051628">
    <property type="entry name" value="LUBAC_E3_Ligases"/>
</dbReference>
<evidence type="ECO:0000256" key="4">
    <source>
        <dbReference type="ARBA" id="ARBA00022737"/>
    </source>
</evidence>
<evidence type="ECO:0000256" key="2">
    <source>
        <dbReference type="ARBA" id="ARBA00022679"/>
    </source>
</evidence>
<dbReference type="InterPro" id="IPR044066">
    <property type="entry name" value="TRIAD_supradom"/>
</dbReference>
<keyword evidence="11" id="KW-1185">Reference proteome</keyword>
<dbReference type="InterPro" id="IPR013083">
    <property type="entry name" value="Znf_RING/FYVE/PHD"/>
</dbReference>
<dbReference type="Gene3D" id="1.20.120.1750">
    <property type="match status" value="1"/>
</dbReference>
<proteinExistence type="predicted"/>
<keyword evidence="3" id="KW-0479">Metal-binding</keyword>
<dbReference type="PANTHER" id="PTHR22770">
    <property type="entry name" value="UBIQUITIN CONJUGATING ENZYME 7 INTERACTING PROTEIN-RELATED"/>
    <property type="match status" value="1"/>
</dbReference>
<keyword evidence="4" id="KW-0677">Repeat</keyword>
<dbReference type="Pfam" id="PF26191">
    <property type="entry name" value="RING-HC_RBR_RNF216"/>
    <property type="match status" value="1"/>
</dbReference>
<dbReference type="PROSITE" id="PS51873">
    <property type="entry name" value="TRIAD"/>
    <property type="match status" value="1"/>
</dbReference>
<dbReference type="Gene3D" id="3.30.40.10">
    <property type="entry name" value="Zinc/RING finger domain, C3HC4 (zinc finger)"/>
    <property type="match status" value="1"/>
</dbReference>
<organism evidence="10 11">
    <name type="scientific">Kwoniella dendrophila CBS 6074</name>
    <dbReference type="NCBI Taxonomy" id="1295534"/>
    <lineage>
        <taxon>Eukaryota</taxon>
        <taxon>Fungi</taxon>
        <taxon>Dikarya</taxon>
        <taxon>Basidiomycota</taxon>
        <taxon>Agaricomycotina</taxon>
        <taxon>Tremellomycetes</taxon>
        <taxon>Tremellales</taxon>
        <taxon>Cryptococcaceae</taxon>
        <taxon>Kwoniella</taxon>
    </lineage>
</organism>
<evidence type="ECO:0000313" key="11">
    <source>
        <dbReference type="Proteomes" id="UP001355207"/>
    </source>
</evidence>
<evidence type="ECO:0000256" key="6">
    <source>
        <dbReference type="ARBA" id="ARBA00022786"/>
    </source>
</evidence>
<protein>
    <recommendedName>
        <fullName evidence="9">RING-type domain-containing protein</fullName>
    </recommendedName>
</protein>
<evidence type="ECO:0000313" key="10">
    <source>
        <dbReference type="EMBL" id="WWC87601.1"/>
    </source>
</evidence>
<dbReference type="Proteomes" id="UP001355207">
    <property type="component" value="Chromosome 3"/>
</dbReference>
<name>A0AAX4JQB7_9TREE</name>
<dbReference type="InterPro" id="IPR002867">
    <property type="entry name" value="IBR_dom"/>
</dbReference>
<dbReference type="RefSeq" id="XP_066074364.1">
    <property type="nucleotide sequence ID" value="XM_066218267.1"/>
</dbReference>
<sequence>MPAILRAHSSLFSPTNVLTTFPPGPYHTSDDTSDDESVLALEEAPEHLRRVTNKDAPIIVESSDEEQDEEHVNSSQPGPSMQRRRKRHSEDTDDEDTTSQVAQRRARSIRKKKNKSDTIDTSPPQAGPVDIFYDPHPTLTRTPSATSPAIVTPNTTEYQLNHVLEILPDIDLEWALQRINEEMVLRKSDNAANRVMEIALEMEEGYPKAKASKGKSKDTGPPIPGQEEEYRSLVYKSDERIGASYYQRSLAQLEEDFPTIPAHHIRYAYQTNKSLYVPSYFHLLEQTRLPAKPYTPLKRGRHSRKGKNTMLEVNNGGDHHDSSAIAFDNELDWLQTTLAIEKVDQDAAAARRIATEEALAGGAGIDCGCCFGETLLEEMIQCEEGHLFCRDCVTQHAETKLGEQSTTINCMDQSDCGSAFPESELSRVLNAKSLQLYHRLKQAKELEDADIEDLESCPSCPYAAVIDNPHEKLFRCMNAECGQVTCRACKRKEHIPKTCAEVEADLKLNNRHTVEDAMSEAMIRKCPKCSKPYVKDLGCNKIHCNKCGTFSCYICQKAINGYDHFDQVPGSGGARQPGKCVLWDQQEKQHDDEAIRAARDAAAARVLATARENGIELNAEDVNVALPDLIAVNRGIGGVDMARMMNNAQRLPRM</sequence>
<dbReference type="EMBL" id="CP144100">
    <property type="protein sequence ID" value="WWC87601.1"/>
    <property type="molecule type" value="Genomic_DNA"/>
</dbReference>
<dbReference type="GO" id="GO:0016740">
    <property type="term" value="F:transferase activity"/>
    <property type="evidence" value="ECO:0007669"/>
    <property type="project" value="UniProtKB-KW"/>
</dbReference>
<dbReference type="CDD" id="cd20339">
    <property type="entry name" value="BRcat_RBR_RNF216"/>
    <property type="match status" value="1"/>
</dbReference>
<comment type="pathway">
    <text evidence="1">Protein modification; protein ubiquitination.</text>
</comment>
<evidence type="ECO:0000256" key="5">
    <source>
        <dbReference type="ARBA" id="ARBA00022771"/>
    </source>
</evidence>
<dbReference type="InterPro" id="IPR047544">
    <property type="entry name" value="RING-HC_RBR_RNF216"/>
</dbReference>
<dbReference type="InterPro" id="IPR047545">
    <property type="entry name" value="BRcat_RBR_RNF216"/>
</dbReference>
<accession>A0AAX4JQB7</accession>
<dbReference type="CDD" id="cd20353">
    <property type="entry name" value="Rcat_RBR_RNF216"/>
    <property type="match status" value="1"/>
</dbReference>
<dbReference type="InterPro" id="IPR047546">
    <property type="entry name" value="Rcat_RBR_RNF216"/>
</dbReference>
<evidence type="ECO:0000256" key="8">
    <source>
        <dbReference type="SAM" id="MobiDB-lite"/>
    </source>
</evidence>
<feature type="compositionally biased region" description="Basic residues" evidence="8">
    <location>
        <begin position="104"/>
        <end position="114"/>
    </location>
</feature>
<dbReference type="GeneID" id="91093163"/>
<dbReference type="SUPFAM" id="SSF57850">
    <property type="entry name" value="RING/U-box"/>
    <property type="match status" value="2"/>
</dbReference>
<feature type="region of interest" description="Disordered" evidence="8">
    <location>
        <begin position="22"/>
        <end position="133"/>
    </location>
</feature>
<evidence type="ECO:0000259" key="9">
    <source>
        <dbReference type="PROSITE" id="PS51873"/>
    </source>
</evidence>
<keyword evidence="6" id="KW-0833">Ubl conjugation pathway</keyword>
<dbReference type="AlphaFoldDB" id="A0AAX4JQB7"/>
<dbReference type="CDD" id="cd16630">
    <property type="entry name" value="RING-HC_RBR_RNF216"/>
    <property type="match status" value="1"/>
</dbReference>
<feature type="compositionally biased region" description="Basic and acidic residues" evidence="8">
    <location>
        <begin position="44"/>
        <end position="53"/>
    </location>
</feature>
<evidence type="ECO:0000256" key="7">
    <source>
        <dbReference type="ARBA" id="ARBA00022833"/>
    </source>
</evidence>
<keyword evidence="5" id="KW-0863">Zinc-finger</keyword>
<keyword evidence="7" id="KW-0862">Zinc</keyword>
<evidence type="ECO:0000256" key="1">
    <source>
        <dbReference type="ARBA" id="ARBA00004906"/>
    </source>
</evidence>
<dbReference type="PANTHER" id="PTHR22770:SF47">
    <property type="entry name" value="E3 UBIQUITIN-PROTEIN LIGASE RNF216"/>
    <property type="match status" value="1"/>
</dbReference>
<dbReference type="GO" id="GO:0008270">
    <property type="term" value="F:zinc ion binding"/>
    <property type="evidence" value="ECO:0007669"/>
    <property type="project" value="UniProtKB-KW"/>
</dbReference>
<evidence type="ECO:0000256" key="3">
    <source>
        <dbReference type="ARBA" id="ARBA00022723"/>
    </source>
</evidence>
<keyword evidence="2" id="KW-0808">Transferase</keyword>